<dbReference type="Proteomes" id="UP000439903">
    <property type="component" value="Unassembled WGS sequence"/>
</dbReference>
<evidence type="ECO:0000313" key="1">
    <source>
        <dbReference type="EMBL" id="KAF0542993.1"/>
    </source>
</evidence>
<dbReference type="EMBL" id="WTPW01000139">
    <property type="protein sequence ID" value="KAF0542993.1"/>
    <property type="molecule type" value="Genomic_DNA"/>
</dbReference>
<dbReference type="Gene3D" id="2.40.50.140">
    <property type="entry name" value="Nucleic acid-binding proteins"/>
    <property type="match status" value="1"/>
</dbReference>
<protein>
    <submittedName>
        <fullName evidence="1">Uncharacterized protein</fullName>
    </submittedName>
</protein>
<name>A0A8H4ERT7_GIGMA</name>
<accession>A0A8H4ERT7</accession>
<reference evidence="1 2" key="1">
    <citation type="journal article" date="2019" name="Environ. Microbiol.">
        <title>At the nexus of three kingdoms: the genome of the mycorrhizal fungus Gigaspora margarita provides insights into plant, endobacterial and fungal interactions.</title>
        <authorList>
            <person name="Venice F."/>
            <person name="Ghignone S."/>
            <person name="Salvioli di Fossalunga A."/>
            <person name="Amselem J."/>
            <person name="Novero M."/>
            <person name="Xianan X."/>
            <person name="Sedzielewska Toro K."/>
            <person name="Morin E."/>
            <person name="Lipzen A."/>
            <person name="Grigoriev I.V."/>
            <person name="Henrissat B."/>
            <person name="Martin F.M."/>
            <person name="Bonfante P."/>
        </authorList>
    </citation>
    <scope>NUCLEOTIDE SEQUENCE [LARGE SCALE GENOMIC DNA]</scope>
    <source>
        <strain evidence="1 2">BEG34</strain>
    </source>
</reference>
<keyword evidence="2" id="KW-1185">Reference proteome</keyword>
<evidence type="ECO:0000313" key="2">
    <source>
        <dbReference type="Proteomes" id="UP000439903"/>
    </source>
</evidence>
<comment type="caution">
    <text evidence="1">The sequence shown here is derived from an EMBL/GenBank/DDBJ whole genome shotgun (WGS) entry which is preliminary data.</text>
</comment>
<dbReference type="OrthoDB" id="2319302at2759"/>
<proteinExistence type="predicted"/>
<dbReference type="InterPro" id="IPR012340">
    <property type="entry name" value="NA-bd_OB-fold"/>
</dbReference>
<sequence>MSNCDLDVHVRLFLGDIQKRCKRLENMYSFGIPAFKFSRVRVHGVIVKRNAEILIIDDATATCRVNLDSILHKRFDISKLSPGTLITVTGELKETDGHRWIECEGYDTYYEPHSEHMLALETISIYKNHYFKNCFTKEKASLT</sequence>
<organism evidence="1 2">
    <name type="scientific">Gigaspora margarita</name>
    <dbReference type="NCBI Taxonomy" id="4874"/>
    <lineage>
        <taxon>Eukaryota</taxon>
        <taxon>Fungi</taxon>
        <taxon>Fungi incertae sedis</taxon>
        <taxon>Mucoromycota</taxon>
        <taxon>Glomeromycotina</taxon>
        <taxon>Glomeromycetes</taxon>
        <taxon>Diversisporales</taxon>
        <taxon>Gigasporaceae</taxon>
        <taxon>Gigaspora</taxon>
    </lineage>
</organism>
<dbReference type="AlphaFoldDB" id="A0A8H4ERT7"/>
<gene>
    <name evidence="1" type="ORF">F8M41_004188</name>
</gene>